<proteinExistence type="predicted"/>
<name>A0A0M0G6F2_SPOGL</name>
<organism evidence="1 2">
    <name type="scientific">Sporosarcina globispora</name>
    <name type="common">Bacillus globisporus</name>
    <dbReference type="NCBI Taxonomy" id="1459"/>
    <lineage>
        <taxon>Bacteria</taxon>
        <taxon>Bacillati</taxon>
        <taxon>Bacillota</taxon>
        <taxon>Bacilli</taxon>
        <taxon>Bacillales</taxon>
        <taxon>Caryophanaceae</taxon>
        <taxon>Sporosarcina</taxon>
    </lineage>
</organism>
<sequence length="201" mass="22933">MYRQFIPYNYNYYGWGQPASRQHHNLRSTRAPISRDSNEDGVAGMTGTSCTFNDVRGISTERGHAGVVGTERKDPGFYFKNETNETVQVAISYRSNKCGGDGWRNVGWFILNPGEERWVLKKDVKGENLYYYAETPDLTFTWEPIEGEDKFPVWVEYGKFDNCEVLPGDLGVTVSSPPPGKRVNMIQTYATNKDKTVRLTY</sequence>
<comment type="caution">
    <text evidence="1">The sequence shown here is derived from an EMBL/GenBank/DDBJ whole genome shotgun (WGS) entry which is preliminary data.</text>
</comment>
<dbReference type="OrthoDB" id="2644121at2"/>
<dbReference type="PATRIC" id="fig|1459.3.peg.68"/>
<dbReference type="EMBL" id="LGUF01000007">
    <property type="protein sequence ID" value="KON85450.1"/>
    <property type="molecule type" value="Genomic_DNA"/>
</dbReference>
<keyword evidence="2" id="KW-1185">Reference proteome</keyword>
<dbReference type="RefSeq" id="WP_053432841.1">
    <property type="nucleotide sequence ID" value="NZ_LGUF01000007.1"/>
</dbReference>
<dbReference type="AlphaFoldDB" id="A0A0M0G6F2"/>
<evidence type="ECO:0000313" key="2">
    <source>
        <dbReference type="Proteomes" id="UP000037109"/>
    </source>
</evidence>
<dbReference type="InterPro" id="IPR009380">
    <property type="entry name" value="DUF1036"/>
</dbReference>
<gene>
    <name evidence="1" type="ORF">AF332_00220</name>
</gene>
<reference evidence="2" key="1">
    <citation type="submission" date="2015-07" db="EMBL/GenBank/DDBJ databases">
        <title>Fjat-10036 dsm4.</title>
        <authorList>
            <person name="Liu B."/>
            <person name="Wang J."/>
            <person name="Zhu Y."/>
            <person name="Liu G."/>
            <person name="Chen Q."/>
            <person name="Chen Z."/>
            <person name="Lan J."/>
            <person name="Che J."/>
            <person name="Ge C."/>
            <person name="Shi H."/>
            <person name="Pan Z."/>
            <person name="Liu X."/>
        </authorList>
    </citation>
    <scope>NUCLEOTIDE SEQUENCE [LARGE SCALE GENOMIC DNA]</scope>
    <source>
        <strain evidence="2">DSM 4</strain>
    </source>
</reference>
<evidence type="ECO:0000313" key="1">
    <source>
        <dbReference type="EMBL" id="KON85450.1"/>
    </source>
</evidence>
<accession>A0A0M0G6F2</accession>
<protein>
    <submittedName>
        <fullName evidence="1">Uncharacterized protein</fullName>
    </submittedName>
</protein>
<dbReference type="Proteomes" id="UP000037109">
    <property type="component" value="Unassembled WGS sequence"/>
</dbReference>
<dbReference type="Pfam" id="PF06282">
    <property type="entry name" value="DUF1036"/>
    <property type="match status" value="1"/>
</dbReference>